<proteinExistence type="predicted"/>
<reference evidence="2" key="1">
    <citation type="journal article" date="2023" name="Front. Plant Sci.">
        <title>Chromosomal-level genome assembly of Melastoma candidum provides insights into trichome evolution.</title>
        <authorList>
            <person name="Zhong Y."/>
            <person name="Wu W."/>
            <person name="Sun C."/>
            <person name="Zou P."/>
            <person name="Liu Y."/>
            <person name="Dai S."/>
            <person name="Zhou R."/>
        </authorList>
    </citation>
    <scope>NUCLEOTIDE SEQUENCE [LARGE SCALE GENOMIC DNA]</scope>
</reference>
<evidence type="ECO:0000313" key="1">
    <source>
        <dbReference type="EMBL" id="KAI4383158.1"/>
    </source>
</evidence>
<evidence type="ECO:0000313" key="2">
    <source>
        <dbReference type="Proteomes" id="UP001057402"/>
    </source>
</evidence>
<dbReference type="EMBL" id="CM042882">
    <property type="protein sequence ID" value="KAI4383158.1"/>
    <property type="molecule type" value="Genomic_DNA"/>
</dbReference>
<keyword evidence="2" id="KW-1185">Reference proteome</keyword>
<protein>
    <submittedName>
        <fullName evidence="1">Uncharacterized protein</fullName>
    </submittedName>
</protein>
<gene>
    <name evidence="1" type="ORF">MLD38_009032</name>
</gene>
<dbReference type="Proteomes" id="UP001057402">
    <property type="component" value="Chromosome 3"/>
</dbReference>
<name>A0ACB9RVW1_9MYRT</name>
<comment type="caution">
    <text evidence="1">The sequence shown here is derived from an EMBL/GenBank/DDBJ whole genome shotgun (WGS) entry which is preliminary data.</text>
</comment>
<organism evidence="1 2">
    <name type="scientific">Melastoma candidum</name>
    <dbReference type="NCBI Taxonomy" id="119954"/>
    <lineage>
        <taxon>Eukaryota</taxon>
        <taxon>Viridiplantae</taxon>
        <taxon>Streptophyta</taxon>
        <taxon>Embryophyta</taxon>
        <taxon>Tracheophyta</taxon>
        <taxon>Spermatophyta</taxon>
        <taxon>Magnoliopsida</taxon>
        <taxon>eudicotyledons</taxon>
        <taxon>Gunneridae</taxon>
        <taxon>Pentapetalae</taxon>
        <taxon>rosids</taxon>
        <taxon>malvids</taxon>
        <taxon>Myrtales</taxon>
        <taxon>Melastomataceae</taxon>
        <taxon>Melastomatoideae</taxon>
        <taxon>Melastomateae</taxon>
        <taxon>Melastoma</taxon>
    </lineage>
</organism>
<accession>A0ACB9RVW1</accession>
<sequence length="331" mass="36530">MVCNTCLRNAFVQAGQVGIFALKGQLRTSVVPTGLGFAYLRDFNLRKNVKMMVDTGATENREIVVGMMPRKEDNSGIASGGWRSDDGSLSWGYSSFRGKRVTMEDFYDMKVSVVDGQTICMFGIFDGHGGSRAAEYLKEHLFDNLMKHPQFMTDTKLAISQTYQQTDVDFLDSERDTFRDDGSTASTAVLVGNHMYVANVGDSRTVISKAGKAIALSEDHKPNRIDERKRIESAGGVVMWAGTWRVGGVLAMSRAFGNRMLKQYVVAEPEIQELEIDEELELLVVASDGLWDVVPNEDAMSLALTEEDPEAAARKLTEAAFTRAARTTLHA</sequence>